<dbReference type="SUPFAM" id="SSF53335">
    <property type="entry name" value="S-adenosyl-L-methionine-dependent methyltransferases"/>
    <property type="match status" value="1"/>
</dbReference>
<name>A0A8H5C0D6_9AGAR</name>
<dbReference type="PANTHER" id="PTHR14614">
    <property type="entry name" value="HEPATOCELLULAR CARCINOMA-ASSOCIATED ANTIGEN"/>
    <property type="match status" value="1"/>
</dbReference>
<organism evidence="2 3">
    <name type="scientific">Ephemerocybe angulata</name>
    <dbReference type="NCBI Taxonomy" id="980116"/>
    <lineage>
        <taxon>Eukaryota</taxon>
        <taxon>Fungi</taxon>
        <taxon>Dikarya</taxon>
        <taxon>Basidiomycota</taxon>
        <taxon>Agaricomycotina</taxon>
        <taxon>Agaricomycetes</taxon>
        <taxon>Agaricomycetidae</taxon>
        <taxon>Agaricales</taxon>
        <taxon>Agaricineae</taxon>
        <taxon>Psathyrellaceae</taxon>
        <taxon>Ephemerocybe</taxon>
    </lineage>
</organism>
<comment type="caution">
    <text evidence="2">The sequence shown here is derived from an EMBL/GenBank/DDBJ whole genome shotgun (WGS) entry which is preliminary data.</text>
</comment>
<evidence type="ECO:0000256" key="1">
    <source>
        <dbReference type="SAM" id="MobiDB-lite"/>
    </source>
</evidence>
<dbReference type="OrthoDB" id="433955at2759"/>
<gene>
    <name evidence="2" type="ORF">D9611_005303</name>
</gene>
<evidence type="ECO:0000313" key="2">
    <source>
        <dbReference type="EMBL" id="KAF5332673.1"/>
    </source>
</evidence>
<dbReference type="InterPro" id="IPR019410">
    <property type="entry name" value="Methyltransf_16"/>
</dbReference>
<sequence length="485" mass="52017">MQNLAPTSTLPPLGRLSSTPSLAVQQALHTLRSVYFPHQSPILLPKAKFKPLRAFKAASHLHLRVRGDETPLVVDSGYASAEEDGEDDDVGDRPTDTGGSLIQQFAAANLDGGDNESDDDKEARDVFRSDTFERAFAIKWLTGFISRAEAWIEAASSSPSASNDDDDASDEAALRAELLEECTNLLSSFINGEDEDPASKDSEDLNLTRSFVFPTSTSTAPIHVTLNDAPVSSDDHTSVGLQSWGSCILFAEKLCAEPQVYLADTRARGEGRGREKPLRVLELGAGTGMLSIVAAKLLEGGEVPPIIVATDYHPDVLANLARNIETNFGSGEGRAEGRGKVPVQVEVLDWEAPTDDAPFDEPFDIILAADVVYHPMHAGWIEACVSKLLRKPTSRPGADGADGEGGIDGGGVFWMFMAIRGTGRHEGLDASVDAMFWGVGERGKGEAGEGGGQRLGILEREDVRRRGGVGRADEDCYKLSKIGWV</sequence>
<feature type="region of interest" description="Disordered" evidence="1">
    <location>
        <begin position="79"/>
        <end position="99"/>
    </location>
</feature>
<proteinExistence type="predicted"/>
<feature type="compositionally biased region" description="Acidic residues" evidence="1">
    <location>
        <begin position="81"/>
        <end position="90"/>
    </location>
</feature>
<reference evidence="2 3" key="1">
    <citation type="journal article" date="2020" name="ISME J.">
        <title>Uncovering the hidden diversity of litter-decomposition mechanisms in mushroom-forming fungi.</title>
        <authorList>
            <person name="Floudas D."/>
            <person name="Bentzer J."/>
            <person name="Ahren D."/>
            <person name="Johansson T."/>
            <person name="Persson P."/>
            <person name="Tunlid A."/>
        </authorList>
    </citation>
    <scope>NUCLEOTIDE SEQUENCE [LARGE SCALE GENOMIC DNA]</scope>
    <source>
        <strain evidence="2 3">CBS 175.51</strain>
    </source>
</reference>
<dbReference type="InterPro" id="IPR029063">
    <property type="entry name" value="SAM-dependent_MTases_sf"/>
</dbReference>
<dbReference type="CDD" id="cd02440">
    <property type="entry name" value="AdoMet_MTases"/>
    <property type="match status" value="1"/>
</dbReference>
<dbReference type="GO" id="GO:0008757">
    <property type="term" value="F:S-adenosylmethionine-dependent methyltransferase activity"/>
    <property type="evidence" value="ECO:0007669"/>
    <property type="project" value="UniProtKB-ARBA"/>
</dbReference>
<dbReference type="Gene3D" id="3.40.50.150">
    <property type="entry name" value="Vaccinia Virus protein VP39"/>
    <property type="match status" value="1"/>
</dbReference>
<dbReference type="Pfam" id="PF10294">
    <property type="entry name" value="Methyltransf_16"/>
    <property type="match status" value="1"/>
</dbReference>
<accession>A0A8H5C0D6</accession>
<dbReference type="Proteomes" id="UP000541558">
    <property type="component" value="Unassembled WGS sequence"/>
</dbReference>
<evidence type="ECO:0000313" key="3">
    <source>
        <dbReference type="Proteomes" id="UP000541558"/>
    </source>
</evidence>
<dbReference type="EMBL" id="JAACJK010000110">
    <property type="protein sequence ID" value="KAF5332673.1"/>
    <property type="molecule type" value="Genomic_DNA"/>
</dbReference>
<dbReference type="PANTHER" id="PTHR14614:SF147">
    <property type="entry name" value="S-ADENOSYLMETHIONINE-DEPENDENT METHYLTRANSFERASE OF THE SEVEN BETA-STRAND FAMILY"/>
    <property type="match status" value="1"/>
</dbReference>
<keyword evidence="3" id="KW-1185">Reference proteome</keyword>
<protein>
    <submittedName>
        <fullName evidence="2">Uncharacterized protein</fullName>
    </submittedName>
</protein>
<dbReference type="AlphaFoldDB" id="A0A8H5C0D6"/>